<comment type="similarity">
    <text evidence="1">Belongs to the YciI family.</text>
</comment>
<dbReference type="InterPro" id="IPR051807">
    <property type="entry name" value="Sec-metab_biosynth-assoc"/>
</dbReference>
<evidence type="ECO:0000313" key="4">
    <source>
        <dbReference type="Proteomes" id="UP001597158"/>
    </source>
</evidence>
<gene>
    <name evidence="3" type="ORF">ACFQ4M_07465</name>
</gene>
<keyword evidence="4" id="KW-1185">Reference proteome</keyword>
<sequence length="99" mass="10734">MYYALIGEDAPGTLDTRLAVRPEHVARLELLRNEGRLLLAGPMPAIDSPDPGPAGFLGSLIVAEFDSLASAEAWAREDPYTRAGVFAQVTVRPFRKTLP</sequence>
<dbReference type="RefSeq" id="WP_002929005.1">
    <property type="nucleotide sequence ID" value="NZ_JARQZE010000007.1"/>
</dbReference>
<dbReference type="SUPFAM" id="SSF54909">
    <property type="entry name" value="Dimeric alpha+beta barrel"/>
    <property type="match status" value="1"/>
</dbReference>
<dbReference type="Gene3D" id="3.30.70.1060">
    <property type="entry name" value="Dimeric alpha+beta barrel"/>
    <property type="match status" value="1"/>
</dbReference>
<dbReference type="EMBL" id="JBHTMC010000013">
    <property type="protein sequence ID" value="MFD1263420.1"/>
    <property type="molecule type" value="Genomic_DNA"/>
</dbReference>
<dbReference type="PANTHER" id="PTHR33606">
    <property type="entry name" value="PROTEIN YCII"/>
    <property type="match status" value="1"/>
</dbReference>
<evidence type="ECO:0000256" key="1">
    <source>
        <dbReference type="ARBA" id="ARBA00007689"/>
    </source>
</evidence>
<dbReference type="Proteomes" id="UP001597158">
    <property type="component" value="Unassembled WGS sequence"/>
</dbReference>
<dbReference type="InterPro" id="IPR011008">
    <property type="entry name" value="Dimeric_a/b-barrel"/>
</dbReference>
<name>A0ABW3WDU3_9RHOO</name>
<organism evidence="3 4">
    <name type="scientific">Thauera mechernichensis</name>
    <dbReference type="NCBI Taxonomy" id="82788"/>
    <lineage>
        <taxon>Bacteria</taxon>
        <taxon>Pseudomonadati</taxon>
        <taxon>Pseudomonadota</taxon>
        <taxon>Betaproteobacteria</taxon>
        <taxon>Rhodocyclales</taxon>
        <taxon>Zoogloeaceae</taxon>
        <taxon>Thauera</taxon>
    </lineage>
</organism>
<comment type="caution">
    <text evidence="3">The sequence shown here is derived from an EMBL/GenBank/DDBJ whole genome shotgun (WGS) entry which is preliminary data.</text>
</comment>
<dbReference type="Pfam" id="PF03795">
    <property type="entry name" value="YCII"/>
    <property type="match status" value="1"/>
</dbReference>
<dbReference type="NCBIfam" id="NF008473">
    <property type="entry name" value="PRK11370.1"/>
    <property type="match status" value="1"/>
</dbReference>
<dbReference type="PANTHER" id="PTHR33606:SF3">
    <property type="entry name" value="PROTEIN YCII"/>
    <property type="match status" value="1"/>
</dbReference>
<evidence type="ECO:0000313" key="3">
    <source>
        <dbReference type="EMBL" id="MFD1263420.1"/>
    </source>
</evidence>
<feature type="domain" description="YCII-related" evidence="2">
    <location>
        <begin position="1"/>
        <end position="95"/>
    </location>
</feature>
<accession>A0ABW3WDU3</accession>
<proteinExistence type="inferred from homology"/>
<protein>
    <submittedName>
        <fullName evidence="3">YciI family protein</fullName>
    </submittedName>
</protein>
<dbReference type="InterPro" id="IPR005545">
    <property type="entry name" value="YCII"/>
</dbReference>
<evidence type="ECO:0000259" key="2">
    <source>
        <dbReference type="Pfam" id="PF03795"/>
    </source>
</evidence>
<reference evidence="4" key="1">
    <citation type="journal article" date="2019" name="Int. J. Syst. Evol. Microbiol.">
        <title>The Global Catalogue of Microorganisms (GCM) 10K type strain sequencing project: providing services to taxonomists for standard genome sequencing and annotation.</title>
        <authorList>
            <consortium name="The Broad Institute Genomics Platform"/>
            <consortium name="The Broad Institute Genome Sequencing Center for Infectious Disease"/>
            <person name="Wu L."/>
            <person name="Ma J."/>
        </authorList>
    </citation>
    <scope>NUCLEOTIDE SEQUENCE [LARGE SCALE GENOMIC DNA]</scope>
    <source>
        <strain evidence="4">CCUG 48884</strain>
    </source>
</reference>